<dbReference type="Proteomes" id="UP000694843">
    <property type="component" value="Unplaced"/>
</dbReference>
<dbReference type="InterPro" id="IPR050242">
    <property type="entry name" value="JAMM_MPN+_peptidase_M67A"/>
</dbReference>
<dbReference type="KEGG" id="hazt:108671760"/>
<proteinExistence type="predicted"/>
<dbReference type="GeneID" id="108671760"/>
<feature type="domain" description="MPN" evidence="1">
    <location>
        <begin position="7"/>
        <end position="144"/>
    </location>
</feature>
<evidence type="ECO:0000313" key="3">
    <source>
        <dbReference type="RefSeq" id="XP_018014822.2"/>
    </source>
</evidence>
<dbReference type="RefSeq" id="XP_018014822.2">
    <property type="nucleotide sequence ID" value="XM_018159333.2"/>
</dbReference>
<accession>A0A8B7NMD3</accession>
<dbReference type="AlphaFoldDB" id="A0A8B7NMD3"/>
<dbReference type="InterPro" id="IPR037518">
    <property type="entry name" value="MPN"/>
</dbReference>
<dbReference type="GO" id="GO:0008237">
    <property type="term" value="F:metallopeptidase activity"/>
    <property type="evidence" value="ECO:0007669"/>
    <property type="project" value="InterPro"/>
</dbReference>
<organism evidence="2 3">
    <name type="scientific">Hyalella azteca</name>
    <name type="common">Amphipod</name>
    <dbReference type="NCBI Taxonomy" id="294128"/>
    <lineage>
        <taxon>Eukaryota</taxon>
        <taxon>Metazoa</taxon>
        <taxon>Ecdysozoa</taxon>
        <taxon>Arthropoda</taxon>
        <taxon>Crustacea</taxon>
        <taxon>Multicrustacea</taxon>
        <taxon>Malacostraca</taxon>
        <taxon>Eumalacostraca</taxon>
        <taxon>Peracarida</taxon>
        <taxon>Amphipoda</taxon>
        <taxon>Senticaudata</taxon>
        <taxon>Talitrida</taxon>
        <taxon>Talitroidea</taxon>
        <taxon>Hyalellidae</taxon>
        <taxon>Hyalella</taxon>
    </lineage>
</organism>
<name>A0A8B7NMD3_HYAAZ</name>
<dbReference type="Gene3D" id="3.40.140.10">
    <property type="entry name" value="Cytidine Deaminase, domain 2"/>
    <property type="match status" value="1"/>
</dbReference>
<gene>
    <name evidence="3" type="primary">LOC108671760</name>
</gene>
<dbReference type="OrthoDB" id="446074at2759"/>
<dbReference type="OMA" id="THAMSTE"/>
<reference evidence="3" key="1">
    <citation type="submission" date="2025-08" db="UniProtKB">
        <authorList>
            <consortium name="RefSeq"/>
        </authorList>
    </citation>
    <scope>IDENTIFICATION</scope>
    <source>
        <tissue evidence="3">Whole organism</tissue>
    </source>
</reference>
<sequence length="144" mass="16500">MHKVSEVVLSHDVYMVCRQHAYTTDAEEVMGLLVGSYIQSESDKEKNEQNVTCDVIHAVILPRSDKRKDRVKISPEMLIQGQQKAEEISKTSKTRVNVVGWYHSHPKTTAVPSTIGKKFKPVDIEKLFKFCLLIFTLCYDLKVF</sequence>
<keyword evidence="2" id="KW-1185">Reference proteome</keyword>
<protein>
    <submittedName>
        <fullName evidence="3">Lys-63-specific deubiquitinase BRCC36</fullName>
    </submittedName>
</protein>
<evidence type="ECO:0000259" key="1">
    <source>
        <dbReference type="PROSITE" id="PS50249"/>
    </source>
</evidence>
<dbReference type="Pfam" id="PF01398">
    <property type="entry name" value="JAB"/>
    <property type="match status" value="1"/>
</dbReference>
<dbReference type="PANTHER" id="PTHR10410">
    <property type="entry name" value="EUKARYOTIC TRANSLATION INITIATION FACTOR 3 -RELATED"/>
    <property type="match status" value="1"/>
</dbReference>
<dbReference type="InterPro" id="IPR000555">
    <property type="entry name" value="JAMM/MPN+_dom"/>
</dbReference>
<dbReference type="PROSITE" id="PS50249">
    <property type="entry name" value="MPN"/>
    <property type="match status" value="1"/>
</dbReference>
<evidence type="ECO:0000313" key="2">
    <source>
        <dbReference type="Proteomes" id="UP000694843"/>
    </source>
</evidence>
<dbReference type="SUPFAM" id="SSF102712">
    <property type="entry name" value="JAB1/MPN domain"/>
    <property type="match status" value="1"/>
</dbReference>